<keyword evidence="1" id="KW-0472">Membrane</keyword>
<name>A0A0A8ZDL0_ARUDO</name>
<accession>A0A0A8ZDL0</accession>
<dbReference type="AlphaFoldDB" id="A0A0A8ZDL0"/>
<evidence type="ECO:0000256" key="1">
    <source>
        <dbReference type="SAM" id="Phobius"/>
    </source>
</evidence>
<keyword evidence="1" id="KW-0812">Transmembrane</keyword>
<organism evidence="2">
    <name type="scientific">Arundo donax</name>
    <name type="common">Giant reed</name>
    <name type="synonym">Donax arundinaceus</name>
    <dbReference type="NCBI Taxonomy" id="35708"/>
    <lineage>
        <taxon>Eukaryota</taxon>
        <taxon>Viridiplantae</taxon>
        <taxon>Streptophyta</taxon>
        <taxon>Embryophyta</taxon>
        <taxon>Tracheophyta</taxon>
        <taxon>Spermatophyta</taxon>
        <taxon>Magnoliopsida</taxon>
        <taxon>Liliopsida</taxon>
        <taxon>Poales</taxon>
        <taxon>Poaceae</taxon>
        <taxon>PACMAD clade</taxon>
        <taxon>Arundinoideae</taxon>
        <taxon>Arundineae</taxon>
        <taxon>Arundo</taxon>
    </lineage>
</organism>
<reference evidence="2" key="2">
    <citation type="journal article" date="2015" name="Data Brief">
        <title>Shoot transcriptome of the giant reed, Arundo donax.</title>
        <authorList>
            <person name="Barrero R.A."/>
            <person name="Guerrero F.D."/>
            <person name="Moolhuijzen P."/>
            <person name="Goolsby J.A."/>
            <person name="Tidwell J."/>
            <person name="Bellgard S.E."/>
            <person name="Bellgard M.I."/>
        </authorList>
    </citation>
    <scope>NUCLEOTIDE SEQUENCE</scope>
    <source>
        <tissue evidence="2">Shoot tissue taken approximately 20 cm above the soil surface</tissue>
    </source>
</reference>
<reference evidence="2" key="1">
    <citation type="submission" date="2014-09" db="EMBL/GenBank/DDBJ databases">
        <authorList>
            <person name="Magalhaes I.L.F."/>
            <person name="Oliveira U."/>
            <person name="Santos F.R."/>
            <person name="Vidigal T.H.D.A."/>
            <person name="Brescovit A.D."/>
            <person name="Santos A.J."/>
        </authorList>
    </citation>
    <scope>NUCLEOTIDE SEQUENCE</scope>
    <source>
        <tissue evidence="2">Shoot tissue taken approximately 20 cm above the soil surface</tissue>
    </source>
</reference>
<protein>
    <submittedName>
        <fullName evidence="2">Uncharacterized protein</fullName>
    </submittedName>
</protein>
<evidence type="ECO:0000313" key="2">
    <source>
        <dbReference type="EMBL" id="JAD36901.1"/>
    </source>
</evidence>
<proteinExistence type="predicted"/>
<sequence length="77" mass="8375">MLGTAIAAVMVGTGMAARRSKVAWGLWIPTTLLPATTTVMALRAGPLVTLLWQSVRLLEQLFFSKLLESKCHAALFF</sequence>
<dbReference type="EMBL" id="GBRH01260994">
    <property type="protein sequence ID" value="JAD36901.1"/>
    <property type="molecule type" value="Transcribed_RNA"/>
</dbReference>
<keyword evidence="1" id="KW-1133">Transmembrane helix</keyword>
<feature type="transmembrane region" description="Helical" evidence="1">
    <location>
        <begin position="32"/>
        <end position="52"/>
    </location>
</feature>